<reference evidence="1 2" key="1">
    <citation type="journal article" date="2024" name="Chem. Sci.">
        <title>Discovery of megapolipeptins by genome mining of a Burkholderiales bacteria collection.</title>
        <authorList>
            <person name="Paulo B.S."/>
            <person name="Recchia M.J.J."/>
            <person name="Lee S."/>
            <person name="Fergusson C.H."/>
            <person name="Romanowski S.B."/>
            <person name="Hernandez A."/>
            <person name="Krull N."/>
            <person name="Liu D.Y."/>
            <person name="Cavanagh H."/>
            <person name="Bos A."/>
            <person name="Gray C.A."/>
            <person name="Murphy B.T."/>
            <person name="Linington R.G."/>
            <person name="Eustaquio A.S."/>
        </authorList>
    </citation>
    <scope>NUCLEOTIDE SEQUENCE [LARGE SCALE GENOMIC DNA]</scope>
    <source>
        <strain evidence="1 2">RL16-012-BIC-B</strain>
    </source>
</reference>
<protein>
    <submittedName>
        <fullName evidence="1">DUF3331 domain-containing protein</fullName>
    </submittedName>
</protein>
<dbReference type="InterPro" id="IPR021769">
    <property type="entry name" value="DUF3331"/>
</dbReference>
<evidence type="ECO:0000313" key="1">
    <source>
        <dbReference type="EMBL" id="MFL9882150.1"/>
    </source>
</evidence>
<dbReference type="RefSeq" id="WP_408330931.1">
    <property type="nucleotide sequence ID" value="NZ_JAQQFH010000017.1"/>
</dbReference>
<dbReference type="Pfam" id="PF11811">
    <property type="entry name" value="DUF3331"/>
    <property type="match status" value="1"/>
</dbReference>
<dbReference type="Proteomes" id="UP001629249">
    <property type="component" value="Unassembled WGS sequence"/>
</dbReference>
<evidence type="ECO:0000313" key="2">
    <source>
        <dbReference type="Proteomes" id="UP001629249"/>
    </source>
</evidence>
<comment type="caution">
    <text evidence="1">The sequence shown here is derived from an EMBL/GenBank/DDBJ whole genome shotgun (WGS) entry which is preliminary data.</text>
</comment>
<organism evidence="1 2">
    <name type="scientific">Paraburkholderia agricolaris</name>
    <dbReference type="NCBI Taxonomy" id="2152888"/>
    <lineage>
        <taxon>Bacteria</taxon>
        <taxon>Pseudomonadati</taxon>
        <taxon>Pseudomonadota</taxon>
        <taxon>Betaproteobacteria</taxon>
        <taxon>Burkholderiales</taxon>
        <taxon>Burkholderiaceae</taxon>
        <taxon>Paraburkholderia</taxon>
    </lineage>
</organism>
<sequence>MTVKVDVRAKPDFPLRVWISGIGAEVSVLEYDGRQLWLRWVEPGRCHYGEQRWSLAAAKRNGYCIVSGLPIRRGELVFRPGERPMPANAHRMILPEPVEQVLAGHTVTIS</sequence>
<dbReference type="EMBL" id="JAQQFN010000002">
    <property type="protein sequence ID" value="MFL9882150.1"/>
    <property type="molecule type" value="Genomic_DNA"/>
</dbReference>
<gene>
    <name evidence="1" type="ORF">PQR66_03895</name>
</gene>
<keyword evidence="2" id="KW-1185">Reference proteome</keyword>
<name>A0ABW8ZHX3_9BURK</name>
<accession>A0ABW8ZHX3</accession>
<proteinExistence type="predicted"/>